<sequence>FNRHLWDLDFKWHAIQRQFVMAIYVLFSLASGFIKMSILLFYRRLSARSVSPTFRWTLRITIAVIGVYTIIFVFVTVFMCSPVSAFWASQDIKNLGTDYSYKCANEGAEIVANGDFIAASLPAALCWNLQMPLRQKVALYSVFAVSYVVVALGAVRTYSCYYLFFDTYDIHIGAICANAPAVKAFYAHYFKTTLPPSYGSHPHSNMRSQQRQSPTTTNASTTSSLWAKIPFWKRGNLHSSNGYLSESQTHMSSKHGNIVKMDAYSGRKHEQESIEMGRIQARRVVSIQGVKVEGRDVEALPSVQEVKGWKPW</sequence>
<dbReference type="PANTHER" id="PTHR33048">
    <property type="entry name" value="PTH11-LIKE INTEGRAL MEMBRANE PROTEIN (AFU_ORTHOLOGUE AFUA_5G11245)"/>
    <property type="match status" value="1"/>
</dbReference>
<evidence type="ECO:0000256" key="7">
    <source>
        <dbReference type="SAM" id="Phobius"/>
    </source>
</evidence>
<feature type="domain" description="Rhodopsin" evidence="8">
    <location>
        <begin position="3"/>
        <end position="162"/>
    </location>
</feature>
<keyword evidence="3 7" id="KW-1133">Transmembrane helix</keyword>
<keyword evidence="2 7" id="KW-0812">Transmembrane</keyword>
<evidence type="ECO:0000256" key="3">
    <source>
        <dbReference type="ARBA" id="ARBA00022989"/>
    </source>
</evidence>
<name>A0A9P4H0U8_9PLEO</name>
<feature type="compositionally biased region" description="Polar residues" evidence="6">
    <location>
        <begin position="202"/>
        <end position="212"/>
    </location>
</feature>
<gene>
    <name evidence="9" type="ORF">EK21DRAFT_76162</name>
</gene>
<evidence type="ECO:0000313" key="10">
    <source>
        <dbReference type="Proteomes" id="UP000799777"/>
    </source>
</evidence>
<feature type="transmembrane region" description="Helical" evidence="7">
    <location>
        <begin position="62"/>
        <end position="88"/>
    </location>
</feature>
<evidence type="ECO:0000256" key="5">
    <source>
        <dbReference type="ARBA" id="ARBA00038359"/>
    </source>
</evidence>
<evidence type="ECO:0000259" key="8">
    <source>
        <dbReference type="Pfam" id="PF20684"/>
    </source>
</evidence>
<dbReference type="Proteomes" id="UP000799777">
    <property type="component" value="Unassembled WGS sequence"/>
</dbReference>
<feature type="region of interest" description="Disordered" evidence="6">
    <location>
        <begin position="200"/>
        <end position="221"/>
    </location>
</feature>
<dbReference type="Pfam" id="PF20684">
    <property type="entry name" value="Fung_rhodopsin"/>
    <property type="match status" value="1"/>
</dbReference>
<keyword evidence="10" id="KW-1185">Reference proteome</keyword>
<dbReference type="AlphaFoldDB" id="A0A9P4H0U8"/>
<keyword evidence="4 7" id="KW-0472">Membrane</keyword>
<comment type="caution">
    <text evidence="9">The sequence shown here is derived from an EMBL/GenBank/DDBJ whole genome shotgun (WGS) entry which is preliminary data.</text>
</comment>
<dbReference type="PANTHER" id="PTHR33048:SF129">
    <property type="entry name" value="INTEGRAL MEMBRANE PROTEIN-RELATED"/>
    <property type="match status" value="1"/>
</dbReference>
<evidence type="ECO:0000256" key="6">
    <source>
        <dbReference type="SAM" id="MobiDB-lite"/>
    </source>
</evidence>
<comment type="similarity">
    <text evidence="5">Belongs to the SAT4 family.</text>
</comment>
<reference evidence="9" key="1">
    <citation type="journal article" date="2020" name="Stud. Mycol.">
        <title>101 Dothideomycetes genomes: a test case for predicting lifestyles and emergence of pathogens.</title>
        <authorList>
            <person name="Haridas S."/>
            <person name="Albert R."/>
            <person name="Binder M."/>
            <person name="Bloem J."/>
            <person name="Labutti K."/>
            <person name="Salamov A."/>
            <person name="Andreopoulos B."/>
            <person name="Baker S."/>
            <person name="Barry K."/>
            <person name="Bills G."/>
            <person name="Bluhm B."/>
            <person name="Cannon C."/>
            <person name="Castanera R."/>
            <person name="Culley D."/>
            <person name="Daum C."/>
            <person name="Ezra D."/>
            <person name="Gonzalez J."/>
            <person name="Henrissat B."/>
            <person name="Kuo A."/>
            <person name="Liang C."/>
            <person name="Lipzen A."/>
            <person name="Lutzoni F."/>
            <person name="Magnuson J."/>
            <person name="Mondo S."/>
            <person name="Nolan M."/>
            <person name="Ohm R."/>
            <person name="Pangilinan J."/>
            <person name="Park H.-J."/>
            <person name="Ramirez L."/>
            <person name="Alfaro M."/>
            <person name="Sun H."/>
            <person name="Tritt A."/>
            <person name="Yoshinaga Y."/>
            <person name="Zwiers L.-H."/>
            <person name="Turgeon B."/>
            <person name="Goodwin S."/>
            <person name="Spatafora J."/>
            <person name="Crous P."/>
            <person name="Grigoriev I."/>
        </authorList>
    </citation>
    <scope>NUCLEOTIDE SEQUENCE</scope>
    <source>
        <strain evidence="9">CBS 110217</strain>
    </source>
</reference>
<evidence type="ECO:0000313" key="9">
    <source>
        <dbReference type="EMBL" id="KAF2025555.1"/>
    </source>
</evidence>
<dbReference type="GO" id="GO:0016020">
    <property type="term" value="C:membrane"/>
    <property type="evidence" value="ECO:0007669"/>
    <property type="project" value="UniProtKB-SubCell"/>
</dbReference>
<feature type="non-terminal residue" evidence="9">
    <location>
        <position position="1"/>
    </location>
</feature>
<dbReference type="InterPro" id="IPR052337">
    <property type="entry name" value="SAT4-like"/>
</dbReference>
<organism evidence="9 10">
    <name type="scientific">Setomelanomma holmii</name>
    <dbReference type="NCBI Taxonomy" id="210430"/>
    <lineage>
        <taxon>Eukaryota</taxon>
        <taxon>Fungi</taxon>
        <taxon>Dikarya</taxon>
        <taxon>Ascomycota</taxon>
        <taxon>Pezizomycotina</taxon>
        <taxon>Dothideomycetes</taxon>
        <taxon>Pleosporomycetidae</taxon>
        <taxon>Pleosporales</taxon>
        <taxon>Pleosporineae</taxon>
        <taxon>Phaeosphaeriaceae</taxon>
        <taxon>Setomelanomma</taxon>
    </lineage>
</organism>
<dbReference type="OrthoDB" id="5429740at2759"/>
<feature type="transmembrane region" description="Helical" evidence="7">
    <location>
        <begin position="20"/>
        <end position="42"/>
    </location>
</feature>
<dbReference type="InterPro" id="IPR049326">
    <property type="entry name" value="Rhodopsin_dom_fungi"/>
</dbReference>
<dbReference type="EMBL" id="ML978263">
    <property type="protein sequence ID" value="KAF2025555.1"/>
    <property type="molecule type" value="Genomic_DNA"/>
</dbReference>
<evidence type="ECO:0000256" key="2">
    <source>
        <dbReference type="ARBA" id="ARBA00022692"/>
    </source>
</evidence>
<comment type="subcellular location">
    <subcellularLocation>
        <location evidence="1">Membrane</location>
        <topology evidence="1">Multi-pass membrane protein</topology>
    </subcellularLocation>
</comment>
<evidence type="ECO:0000256" key="4">
    <source>
        <dbReference type="ARBA" id="ARBA00023136"/>
    </source>
</evidence>
<protein>
    <recommendedName>
        <fullName evidence="8">Rhodopsin domain-containing protein</fullName>
    </recommendedName>
</protein>
<evidence type="ECO:0000256" key="1">
    <source>
        <dbReference type="ARBA" id="ARBA00004141"/>
    </source>
</evidence>
<accession>A0A9P4H0U8</accession>
<feature type="transmembrane region" description="Helical" evidence="7">
    <location>
        <begin position="137"/>
        <end position="155"/>
    </location>
</feature>
<proteinExistence type="inferred from homology"/>